<name>A0A1G1W2U8_9BACT</name>
<dbReference type="InterPro" id="IPR013216">
    <property type="entry name" value="Methyltransf_11"/>
</dbReference>
<feature type="domain" description="Methyltransferase type 11" evidence="1">
    <location>
        <begin position="67"/>
        <end position="126"/>
    </location>
</feature>
<dbReference type="InterPro" id="IPR029063">
    <property type="entry name" value="SAM-dependent_MTases_sf"/>
</dbReference>
<proteinExistence type="predicted"/>
<dbReference type="EMBL" id="MHCL01000007">
    <property type="protein sequence ID" value="OGY21986.1"/>
    <property type="molecule type" value="Genomic_DNA"/>
</dbReference>
<dbReference type="Proteomes" id="UP000176723">
    <property type="component" value="Unassembled WGS sequence"/>
</dbReference>
<evidence type="ECO:0000313" key="2">
    <source>
        <dbReference type="EMBL" id="OGY21986.1"/>
    </source>
</evidence>
<evidence type="ECO:0000313" key="3">
    <source>
        <dbReference type="Proteomes" id="UP000176723"/>
    </source>
</evidence>
<dbReference type="Pfam" id="PF08241">
    <property type="entry name" value="Methyltransf_11"/>
    <property type="match status" value="1"/>
</dbReference>
<protein>
    <recommendedName>
        <fullName evidence="1">Methyltransferase type 11 domain-containing protein</fullName>
    </recommendedName>
</protein>
<comment type="caution">
    <text evidence="2">The sequence shown here is derived from an EMBL/GenBank/DDBJ whole genome shotgun (WGS) entry which is preliminary data.</text>
</comment>
<gene>
    <name evidence="2" type="ORF">A3A65_03000</name>
</gene>
<evidence type="ECO:0000259" key="1">
    <source>
        <dbReference type="Pfam" id="PF08241"/>
    </source>
</evidence>
<dbReference type="SUPFAM" id="SSF53335">
    <property type="entry name" value="S-adenosyl-L-methionine-dependent methyltransferases"/>
    <property type="match status" value="1"/>
</dbReference>
<reference evidence="2 3" key="1">
    <citation type="journal article" date="2016" name="Nat. Commun.">
        <title>Thousands of microbial genomes shed light on interconnected biogeochemical processes in an aquifer system.</title>
        <authorList>
            <person name="Anantharaman K."/>
            <person name="Brown C.T."/>
            <person name="Hug L.A."/>
            <person name="Sharon I."/>
            <person name="Castelle C.J."/>
            <person name="Probst A.J."/>
            <person name="Thomas B.C."/>
            <person name="Singh A."/>
            <person name="Wilkins M.J."/>
            <person name="Karaoz U."/>
            <person name="Brodie E.L."/>
            <person name="Williams K.H."/>
            <person name="Hubbard S.S."/>
            <person name="Banfield J.F."/>
        </authorList>
    </citation>
    <scope>NUCLEOTIDE SEQUENCE [LARGE SCALE GENOMIC DNA]</scope>
</reference>
<dbReference type="AlphaFoldDB" id="A0A1G1W2U8"/>
<dbReference type="Gene3D" id="3.40.50.150">
    <property type="entry name" value="Vaccinia Virus protein VP39"/>
    <property type="match status" value="1"/>
</dbReference>
<organism evidence="2 3">
    <name type="scientific">Candidatus Chisholmbacteria bacterium RIFCSPLOWO2_01_FULL_49_14</name>
    <dbReference type="NCBI Taxonomy" id="1797593"/>
    <lineage>
        <taxon>Bacteria</taxon>
        <taxon>Candidatus Chisholmiibacteriota</taxon>
    </lineage>
</organism>
<dbReference type="STRING" id="1797593.A3A65_03000"/>
<accession>A0A1G1W2U8</accession>
<dbReference type="GO" id="GO:0008757">
    <property type="term" value="F:S-adenosylmethionine-dependent methyltransferase activity"/>
    <property type="evidence" value="ECO:0007669"/>
    <property type="project" value="InterPro"/>
</dbReference>
<sequence>MAKNIQVIKIHIGCGSVYLRGYINVDVHIPGVSFLAAERPDLVKKNSTTVDHYYQFPVTRPDIVSKKLEDKRIVVDVFADAGNLPLPKNSVDEIRSVQVFEHFTYDEGYRILEYWYHLLKPHGTIHIDVPDLDETMKGYLSSKSQRDQRWYLRLLFGSQKNEYSLHRAMYSKRMLVNLLRKHGFSRIRELGNIHFYPAFALEARKT</sequence>